<reference evidence="1" key="1">
    <citation type="submission" date="2020-07" db="EMBL/GenBank/DDBJ databases">
        <title>Huge and variable diversity of episymbiotic CPR bacteria and DPANN archaea in groundwater ecosystems.</title>
        <authorList>
            <person name="He C.Y."/>
            <person name="Keren R."/>
            <person name="Whittaker M."/>
            <person name="Farag I.F."/>
            <person name="Doudna J."/>
            <person name="Cate J.H.D."/>
            <person name="Banfield J.F."/>
        </authorList>
    </citation>
    <scope>NUCLEOTIDE SEQUENCE</scope>
    <source>
        <strain evidence="1">NC_groundwater_1520_Pr4_B-0.1um_53_5</strain>
    </source>
</reference>
<proteinExistence type="predicted"/>
<dbReference type="SUPFAM" id="SSF55811">
    <property type="entry name" value="Nudix"/>
    <property type="match status" value="1"/>
</dbReference>
<accession>A0A933MJ30</accession>
<organism evidence="1 2">
    <name type="scientific">candidate division TA06 bacterium</name>
    <dbReference type="NCBI Taxonomy" id="2250710"/>
    <lineage>
        <taxon>Bacteria</taxon>
        <taxon>Bacteria division TA06</taxon>
    </lineage>
</organism>
<evidence type="ECO:0000313" key="1">
    <source>
        <dbReference type="EMBL" id="MBI4727757.1"/>
    </source>
</evidence>
<dbReference type="InterPro" id="IPR015797">
    <property type="entry name" value="NUDIX_hydrolase-like_dom_sf"/>
</dbReference>
<dbReference type="AlphaFoldDB" id="A0A933MJ30"/>
<comment type="caution">
    <text evidence="1">The sequence shown here is derived from an EMBL/GenBank/DDBJ whole genome shotgun (WGS) entry which is preliminary data.</text>
</comment>
<dbReference type="Gene3D" id="3.90.79.10">
    <property type="entry name" value="Nucleoside Triphosphate Pyrophosphohydrolase"/>
    <property type="match status" value="1"/>
</dbReference>
<gene>
    <name evidence="1" type="ORF">HY768_11160</name>
</gene>
<evidence type="ECO:0000313" key="2">
    <source>
        <dbReference type="Proteomes" id="UP000736328"/>
    </source>
</evidence>
<protein>
    <submittedName>
        <fullName evidence="1">DNA mismatch repair protein MutT</fullName>
    </submittedName>
</protein>
<name>A0A933MJ30_UNCT6</name>
<sequence>MAKNKYGWKTLSSKVVYQNPWISVRHDRIAYPGGHKGVYDVVQKRPGVAVVAGNAAGRIYLVKQYRYTLDGVFYELP</sequence>
<dbReference type="Proteomes" id="UP000736328">
    <property type="component" value="Unassembled WGS sequence"/>
</dbReference>
<feature type="non-terminal residue" evidence="1">
    <location>
        <position position="77"/>
    </location>
</feature>
<dbReference type="EMBL" id="JACQXR010000155">
    <property type="protein sequence ID" value="MBI4727757.1"/>
    <property type="molecule type" value="Genomic_DNA"/>
</dbReference>